<feature type="transmembrane region" description="Helical" evidence="1">
    <location>
        <begin position="12"/>
        <end position="34"/>
    </location>
</feature>
<accession>A0ABU2ZUH3</accession>
<comment type="caution">
    <text evidence="2">The sequence shown here is derived from an EMBL/GenBank/DDBJ whole genome shotgun (WGS) entry which is preliminary data.</text>
</comment>
<dbReference type="EMBL" id="JAVRHX010000006">
    <property type="protein sequence ID" value="MDT0596293.1"/>
    <property type="molecule type" value="Genomic_DNA"/>
</dbReference>
<dbReference type="RefSeq" id="WP_311369819.1">
    <property type="nucleotide sequence ID" value="NZ_JAVRHX010000006.1"/>
</dbReference>
<proteinExistence type="predicted"/>
<name>A0ABU2ZUH3_9ALTE</name>
<gene>
    <name evidence="2" type="ORF">RM552_15670</name>
</gene>
<organism evidence="2 3">
    <name type="scientific">Glaciecola petra</name>
    <dbReference type="NCBI Taxonomy" id="3075602"/>
    <lineage>
        <taxon>Bacteria</taxon>
        <taxon>Pseudomonadati</taxon>
        <taxon>Pseudomonadota</taxon>
        <taxon>Gammaproteobacteria</taxon>
        <taxon>Alteromonadales</taxon>
        <taxon>Alteromonadaceae</taxon>
        <taxon>Glaciecola</taxon>
    </lineage>
</organism>
<evidence type="ECO:0000313" key="3">
    <source>
        <dbReference type="Proteomes" id="UP001253545"/>
    </source>
</evidence>
<feature type="transmembrane region" description="Helical" evidence="1">
    <location>
        <begin position="40"/>
        <end position="61"/>
    </location>
</feature>
<sequence length="70" mass="7689">MSLIIKDKISLANYFSFMLVSTIMMLGIVVASMSMPMNKAIISVVFTILSLIALGSSYRIMSLTLPKIDN</sequence>
<keyword evidence="1" id="KW-0472">Membrane</keyword>
<keyword evidence="3" id="KW-1185">Reference proteome</keyword>
<keyword evidence="1" id="KW-1133">Transmembrane helix</keyword>
<protein>
    <submittedName>
        <fullName evidence="2">Uncharacterized protein</fullName>
    </submittedName>
</protein>
<evidence type="ECO:0000313" key="2">
    <source>
        <dbReference type="EMBL" id="MDT0596293.1"/>
    </source>
</evidence>
<keyword evidence="1" id="KW-0812">Transmembrane</keyword>
<dbReference type="Proteomes" id="UP001253545">
    <property type="component" value="Unassembled WGS sequence"/>
</dbReference>
<reference evidence="2 3" key="1">
    <citation type="submission" date="2023-09" db="EMBL/GenBank/DDBJ databases">
        <authorList>
            <person name="Rey-Velasco X."/>
        </authorList>
    </citation>
    <scope>NUCLEOTIDE SEQUENCE [LARGE SCALE GENOMIC DNA]</scope>
    <source>
        <strain evidence="2 3">P117</strain>
    </source>
</reference>
<evidence type="ECO:0000256" key="1">
    <source>
        <dbReference type="SAM" id="Phobius"/>
    </source>
</evidence>